<gene>
    <name evidence="8" type="ORF">OM076_24600</name>
</gene>
<evidence type="ECO:0000259" key="7">
    <source>
        <dbReference type="PROSITE" id="PS50110"/>
    </source>
</evidence>
<dbReference type="CDD" id="cd06170">
    <property type="entry name" value="LuxR_C_like"/>
    <property type="match status" value="1"/>
</dbReference>
<keyword evidence="4" id="KW-0804">Transcription</keyword>
<keyword evidence="1 5" id="KW-0597">Phosphoprotein</keyword>
<dbReference type="Proteomes" id="UP001149140">
    <property type="component" value="Unassembled WGS sequence"/>
</dbReference>
<keyword evidence="9" id="KW-1185">Reference proteome</keyword>
<dbReference type="CDD" id="cd17535">
    <property type="entry name" value="REC_NarL-like"/>
    <property type="match status" value="1"/>
</dbReference>
<dbReference type="InterPro" id="IPR000792">
    <property type="entry name" value="Tscrpt_reg_LuxR_C"/>
</dbReference>
<dbReference type="GO" id="GO:0003677">
    <property type="term" value="F:DNA binding"/>
    <property type="evidence" value="ECO:0007669"/>
    <property type="project" value="UniProtKB-KW"/>
</dbReference>
<dbReference type="InterPro" id="IPR011006">
    <property type="entry name" value="CheY-like_superfamily"/>
</dbReference>
<accession>A0A9X3MYH9</accession>
<keyword evidence="3" id="KW-0238">DNA-binding</keyword>
<evidence type="ECO:0000313" key="8">
    <source>
        <dbReference type="EMBL" id="MDA0163477.1"/>
    </source>
</evidence>
<evidence type="ECO:0000256" key="3">
    <source>
        <dbReference type="ARBA" id="ARBA00023125"/>
    </source>
</evidence>
<protein>
    <submittedName>
        <fullName evidence="8">Response regulator transcription factor</fullName>
    </submittedName>
</protein>
<dbReference type="Pfam" id="PF00072">
    <property type="entry name" value="Response_reg"/>
    <property type="match status" value="1"/>
</dbReference>
<evidence type="ECO:0000259" key="6">
    <source>
        <dbReference type="PROSITE" id="PS50043"/>
    </source>
</evidence>
<dbReference type="PRINTS" id="PR00038">
    <property type="entry name" value="HTHLUXR"/>
</dbReference>
<organism evidence="8 9">
    <name type="scientific">Solirubrobacter ginsenosidimutans</name>
    <dbReference type="NCBI Taxonomy" id="490573"/>
    <lineage>
        <taxon>Bacteria</taxon>
        <taxon>Bacillati</taxon>
        <taxon>Actinomycetota</taxon>
        <taxon>Thermoleophilia</taxon>
        <taxon>Solirubrobacterales</taxon>
        <taxon>Solirubrobacteraceae</taxon>
        <taxon>Solirubrobacter</taxon>
    </lineage>
</organism>
<feature type="modified residue" description="4-aspartylphosphate" evidence="5">
    <location>
        <position position="53"/>
    </location>
</feature>
<proteinExistence type="predicted"/>
<comment type="caution">
    <text evidence="8">The sequence shown here is derived from an EMBL/GenBank/DDBJ whole genome shotgun (WGS) entry which is preliminary data.</text>
</comment>
<dbReference type="SUPFAM" id="SSF52172">
    <property type="entry name" value="CheY-like"/>
    <property type="match status" value="1"/>
</dbReference>
<keyword evidence="2" id="KW-0805">Transcription regulation</keyword>
<dbReference type="Gene3D" id="3.40.50.2300">
    <property type="match status" value="1"/>
</dbReference>
<dbReference type="PANTHER" id="PTHR43214:SF24">
    <property type="entry name" value="TRANSCRIPTIONAL REGULATORY PROTEIN NARL-RELATED"/>
    <property type="match status" value="1"/>
</dbReference>
<dbReference type="Pfam" id="PF00196">
    <property type="entry name" value="GerE"/>
    <property type="match status" value="1"/>
</dbReference>
<dbReference type="SUPFAM" id="SSF46894">
    <property type="entry name" value="C-terminal effector domain of the bipartite response regulators"/>
    <property type="match status" value="1"/>
</dbReference>
<evidence type="ECO:0000256" key="1">
    <source>
        <dbReference type="ARBA" id="ARBA00022553"/>
    </source>
</evidence>
<dbReference type="PROSITE" id="PS50043">
    <property type="entry name" value="HTH_LUXR_2"/>
    <property type="match status" value="1"/>
</dbReference>
<dbReference type="SMART" id="SM00421">
    <property type="entry name" value="HTH_LUXR"/>
    <property type="match status" value="1"/>
</dbReference>
<dbReference type="PANTHER" id="PTHR43214">
    <property type="entry name" value="TWO-COMPONENT RESPONSE REGULATOR"/>
    <property type="match status" value="1"/>
</dbReference>
<feature type="domain" description="HTH luxR-type" evidence="6">
    <location>
        <begin position="128"/>
        <end position="193"/>
    </location>
</feature>
<dbReference type="GO" id="GO:0000160">
    <property type="term" value="P:phosphorelay signal transduction system"/>
    <property type="evidence" value="ECO:0007669"/>
    <property type="project" value="InterPro"/>
</dbReference>
<dbReference type="AlphaFoldDB" id="A0A9X3MYH9"/>
<evidence type="ECO:0000313" key="9">
    <source>
        <dbReference type="Proteomes" id="UP001149140"/>
    </source>
</evidence>
<dbReference type="PROSITE" id="PS50110">
    <property type="entry name" value="RESPONSE_REGULATORY"/>
    <property type="match status" value="1"/>
</dbReference>
<dbReference type="InterPro" id="IPR058245">
    <property type="entry name" value="NreC/VraR/RcsB-like_REC"/>
</dbReference>
<feature type="domain" description="Response regulatory" evidence="7">
    <location>
        <begin position="2"/>
        <end position="118"/>
    </location>
</feature>
<evidence type="ECO:0000256" key="2">
    <source>
        <dbReference type="ARBA" id="ARBA00023015"/>
    </source>
</evidence>
<dbReference type="InterPro" id="IPR001789">
    <property type="entry name" value="Sig_transdc_resp-reg_receiver"/>
</dbReference>
<dbReference type="PROSITE" id="PS00622">
    <property type="entry name" value="HTH_LUXR_1"/>
    <property type="match status" value="1"/>
</dbReference>
<evidence type="ECO:0000256" key="5">
    <source>
        <dbReference type="PROSITE-ProRule" id="PRU00169"/>
    </source>
</evidence>
<dbReference type="SMART" id="SM00448">
    <property type="entry name" value="REC"/>
    <property type="match status" value="1"/>
</dbReference>
<name>A0A9X3MYH9_9ACTN</name>
<dbReference type="GO" id="GO:0006355">
    <property type="term" value="P:regulation of DNA-templated transcription"/>
    <property type="evidence" value="ECO:0007669"/>
    <property type="project" value="InterPro"/>
</dbReference>
<dbReference type="InterPro" id="IPR039420">
    <property type="entry name" value="WalR-like"/>
</dbReference>
<dbReference type="RefSeq" id="WP_270042722.1">
    <property type="nucleotide sequence ID" value="NZ_JAPDOD010000025.1"/>
</dbReference>
<reference evidence="8" key="1">
    <citation type="submission" date="2022-10" db="EMBL/GenBank/DDBJ databases">
        <title>The WGS of Solirubrobacter ginsenosidimutans DSM 21036.</title>
        <authorList>
            <person name="Jiang Z."/>
        </authorList>
    </citation>
    <scope>NUCLEOTIDE SEQUENCE</scope>
    <source>
        <strain evidence="8">DSM 21036</strain>
    </source>
</reference>
<evidence type="ECO:0000256" key="4">
    <source>
        <dbReference type="ARBA" id="ARBA00023163"/>
    </source>
</evidence>
<dbReference type="EMBL" id="JAPDOD010000025">
    <property type="protein sequence ID" value="MDA0163477.1"/>
    <property type="molecule type" value="Genomic_DNA"/>
</dbReference>
<sequence length="196" mass="20569">MRVIIADDHRLMREGTAALLAADPRIDVVGLASGGREAVELAARLVPDVALLDVGMPDIGGVEACAAIRARVPGVEVLMLTVSEDALDVRGALRVGAAGYLLKDMPPGELVAAVLGAGSGPPVVMASADAPVDELSVREREVLELLGRGLRNREIAERLVVSEATVKTHVRHVLEKLRLRNRAEAAAFAARGRSAP</sequence>
<dbReference type="InterPro" id="IPR016032">
    <property type="entry name" value="Sig_transdc_resp-reg_C-effctor"/>
</dbReference>